<dbReference type="EnsemblMetazoa" id="ISCW000052-RA">
    <property type="protein sequence ID" value="ISCW000052-PA"/>
    <property type="gene ID" value="ISCW000052"/>
</dbReference>
<proteinExistence type="predicted"/>
<dbReference type="AlphaFoldDB" id="B7P116"/>
<evidence type="ECO:0000313" key="2">
    <source>
        <dbReference type="EMBL" id="EEC00288.1"/>
    </source>
</evidence>
<organism>
    <name type="scientific">Ixodes scapularis</name>
    <name type="common">Black-legged tick</name>
    <name type="synonym">Deer tick</name>
    <dbReference type="NCBI Taxonomy" id="6945"/>
    <lineage>
        <taxon>Eukaryota</taxon>
        <taxon>Metazoa</taxon>
        <taxon>Ecdysozoa</taxon>
        <taxon>Arthropoda</taxon>
        <taxon>Chelicerata</taxon>
        <taxon>Arachnida</taxon>
        <taxon>Acari</taxon>
        <taxon>Parasitiformes</taxon>
        <taxon>Ixodida</taxon>
        <taxon>Ixodoidea</taxon>
        <taxon>Ixodidae</taxon>
        <taxon>Ixodinae</taxon>
        <taxon>Ixodes</taxon>
    </lineage>
</organism>
<name>B7P116_IXOSC</name>
<dbReference type="EMBL" id="DS614048">
    <property type="protein sequence ID" value="EEC00288.1"/>
    <property type="molecule type" value="Genomic_DNA"/>
</dbReference>
<reference evidence="3" key="2">
    <citation type="submission" date="2020-05" db="UniProtKB">
        <authorList>
            <consortium name="EnsemblMetazoa"/>
        </authorList>
    </citation>
    <scope>IDENTIFICATION</scope>
    <source>
        <strain evidence="3">wikel</strain>
    </source>
</reference>
<protein>
    <submittedName>
        <fullName evidence="2 3">Uncharacterized protein</fullName>
    </submittedName>
</protein>
<dbReference type="InParanoid" id="B7P116"/>
<evidence type="ECO:0000313" key="4">
    <source>
        <dbReference type="Proteomes" id="UP000001555"/>
    </source>
</evidence>
<gene>
    <name evidence="2" type="ORF">IscW_ISCW000052</name>
</gene>
<feature type="region of interest" description="Disordered" evidence="1">
    <location>
        <begin position="65"/>
        <end position="87"/>
    </location>
</feature>
<accession>B7P116</accession>
<dbReference type="EMBL" id="ABJB010747002">
    <property type="status" value="NOT_ANNOTATED_CDS"/>
    <property type="molecule type" value="Genomic_DNA"/>
</dbReference>
<evidence type="ECO:0000256" key="1">
    <source>
        <dbReference type="SAM" id="MobiDB-lite"/>
    </source>
</evidence>
<dbReference type="Proteomes" id="UP000001555">
    <property type="component" value="Unassembled WGS sequence"/>
</dbReference>
<dbReference type="HOGENOM" id="CLU_1278890_0_0_1"/>
<sequence>MSVLRSGSLGCIDSTSHLCAYISDTAFVDEKTAAPSSTTRVRGSLTVRADARLQEKPSQLPRRIVTNPLLCGDPPGDSEGGGEGVDPSIGVRELQARREFDAVGAVPARATVALAEAPAQSRPTLSLRGVTESPASCWLVRQRRAIRVRGGPAPCREALVLAKPRGLPLAAADLIAKNPLESIVRRTWAVCLRDHTARLGRVQSPFGAGRKMEVCG</sequence>
<dbReference type="VEuPathDB" id="VectorBase:ISCW000052"/>
<evidence type="ECO:0000313" key="3">
    <source>
        <dbReference type="EnsemblMetazoa" id="ISCW000052-PA"/>
    </source>
</evidence>
<reference evidence="2 4" key="1">
    <citation type="submission" date="2008-03" db="EMBL/GenBank/DDBJ databases">
        <title>Annotation of Ixodes scapularis.</title>
        <authorList>
            <consortium name="Ixodes scapularis Genome Project Consortium"/>
            <person name="Caler E."/>
            <person name="Hannick L.I."/>
            <person name="Bidwell S."/>
            <person name="Joardar V."/>
            <person name="Thiagarajan M."/>
            <person name="Amedeo P."/>
            <person name="Galinsky K.J."/>
            <person name="Schobel S."/>
            <person name="Inman J."/>
            <person name="Hostetler J."/>
            <person name="Miller J."/>
            <person name="Hammond M."/>
            <person name="Megy K."/>
            <person name="Lawson D."/>
            <person name="Kodira C."/>
            <person name="Sutton G."/>
            <person name="Meyer J."/>
            <person name="Hill C.A."/>
            <person name="Birren B."/>
            <person name="Nene V."/>
            <person name="Collins F."/>
            <person name="Alarcon-Chaidez F."/>
            <person name="Wikel S."/>
            <person name="Strausberg R."/>
        </authorList>
    </citation>
    <scope>NUCLEOTIDE SEQUENCE [LARGE SCALE GENOMIC DNA]</scope>
    <source>
        <strain evidence="4">Wikel</strain>
        <strain evidence="2">Wikel colony</strain>
    </source>
</reference>
<dbReference type="PaxDb" id="6945-B7P116"/>
<keyword evidence="4" id="KW-1185">Reference proteome</keyword>
<dbReference type="VEuPathDB" id="VectorBase:ISCI000052"/>